<dbReference type="EMBL" id="CAESAN010000138">
    <property type="protein sequence ID" value="CAB4346581.1"/>
    <property type="molecule type" value="Genomic_DNA"/>
</dbReference>
<dbReference type="AlphaFoldDB" id="A0A6J5ZVZ4"/>
<reference evidence="1" key="1">
    <citation type="submission" date="2020-05" db="EMBL/GenBank/DDBJ databases">
        <authorList>
            <person name="Chiriac C."/>
            <person name="Salcher M."/>
            <person name="Ghai R."/>
            <person name="Kavagutti S V."/>
        </authorList>
    </citation>
    <scope>NUCLEOTIDE SEQUENCE</scope>
</reference>
<gene>
    <name evidence="1" type="ORF">UFOPK3547_01404</name>
</gene>
<name>A0A6J5ZVZ4_9ZZZZ</name>
<accession>A0A6J5ZVZ4</accession>
<organism evidence="1">
    <name type="scientific">freshwater metagenome</name>
    <dbReference type="NCBI Taxonomy" id="449393"/>
    <lineage>
        <taxon>unclassified sequences</taxon>
        <taxon>metagenomes</taxon>
        <taxon>ecological metagenomes</taxon>
    </lineage>
</organism>
<proteinExistence type="predicted"/>
<protein>
    <submittedName>
        <fullName evidence="1">Unannotated protein</fullName>
    </submittedName>
</protein>
<evidence type="ECO:0000313" key="1">
    <source>
        <dbReference type="EMBL" id="CAB4346581.1"/>
    </source>
</evidence>
<sequence>MAIEERGRRLACWQRRNQLARLVGVGACPNRQARGCDGLLRPFEIRSQLRALTLCLEVLRNALAEITRAVGCPEDGLVHCGYMGGLPLELDVEFAGCNKQRRLCRRNSAPQALAVLFEIG</sequence>